<feature type="transmembrane region" description="Helical" evidence="1">
    <location>
        <begin position="138"/>
        <end position="171"/>
    </location>
</feature>
<name>A0A2N3HI63_9FLAO</name>
<accession>A0A2N3HI63</accession>
<keyword evidence="3" id="KW-1185">Reference proteome</keyword>
<sequence length="255" mass="28954">MNKFDFLLTKIDNAKALDFGTIFNQCIGLFKKTWVQGLVTLLLTLVFMIPFYVLMYLPLIRMGLTNPESFQDLDGFNIALMIPFYLMILVFVFFAMIIDFGLKSAFFRICKIKDFNESTADDYFYFFKKPYLGKTIKLAATTFGISILAMLLCVFPIIYVMVPIALINVIYAFNPDMTASEIVKVGFNLGNKKWLITFGLMIVAALLAQIVGFIMCCVGVFATASFAYLPCYFVYKEVIGFNETHVIDDIGTIQE</sequence>
<evidence type="ECO:0008006" key="4">
    <source>
        <dbReference type="Google" id="ProtNLM"/>
    </source>
</evidence>
<feature type="transmembrane region" description="Helical" evidence="1">
    <location>
        <begin position="38"/>
        <end position="58"/>
    </location>
</feature>
<evidence type="ECO:0000313" key="3">
    <source>
        <dbReference type="Proteomes" id="UP000233435"/>
    </source>
</evidence>
<keyword evidence="1" id="KW-0812">Transmembrane</keyword>
<gene>
    <name evidence="2" type="ORF">CSW08_12705</name>
</gene>
<organism evidence="2 3">
    <name type="scientific">Confluentibacter flavum</name>
    <dbReference type="NCBI Taxonomy" id="1909700"/>
    <lineage>
        <taxon>Bacteria</taxon>
        <taxon>Pseudomonadati</taxon>
        <taxon>Bacteroidota</taxon>
        <taxon>Flavobacteriia</taxon>
        <taxon>Flavobacteriales</taxon>
        <taxon>Flavobacteriaceae</taxon>
        <taxon>Confluentibacter</taxon>
    </lineage>
</organism>
<proteinExistence type="predicted"/>
<dbReference type="AlphaFoldDB" id="A0A2N3HI63"/>
<dbReference type="Proteomes" id="UP000233435">
    <property type="component" value="Unassembled WGS sequence"/>
</dbReference>
<dbReference type="EMBL" id="PJEO01000049">
    <property type="protein sequence ID" value="PKQ44508.1"/>
    <property type="molecule type" value="Genomic_DNA"/>
</dbReference>
<evidence type="ECO:0000256" key="1">
    <source>
        <dbReference type="SAM" id="Phobius"/>
    </source>
</evidence>
<keyword evidence="1" id="KW-0472">Membrane</keyword>
<feature type="transmembrane region" description="Helical" evidence="1">
    <location>
        <begin position="196"/>
        <end position="229"/>
    </location>
</feature>
<dbReference type="OrthoDB" id="1365379at2"/>
<reference evidence="2 3" key="1">
    <citation type="submission" date="2017-12" db="EMBL/GenBank/DDBJ databases">
        <title>Confluentibacter flavum sp. nov., isolated from the saline lake.</title>
        <authorList>
            <person name="Yu L."/>
        </authorList>
    </citation>
    <scope>NUCLEOTIDE SEQUENCE [LARGE SCALE GENOMIC DNA]</scope>
    <source>
        <strain evidence="2 3">3B</strain>
    </source>
</reference>
<protein>
    <recommendedName>
        <fullName evidence="4">Glycerophosphoryl diester phosphodiesterase membrane domain-containing protein</fullName>
    </recommendedName>
</protein>
<dbReference type="RefSeq" id="WP_106660251.1">
    <property type="nucleotide sequence ID" value="NZ_PJEO01000049.1"/>
</dbReference>
<feature type="transmembrane region" description="Helical" evidence="1">
    <location>
        <begin position="78"/>
        <end position="102"/>
    </location>
</feature>
<comment type="caution">
    <text evidence="2">The sequence shown here is derived from an EMBL/GenBank/DDBJ whole genome shotgun (WGS) entry which is preliminary data.</text>
</comment>
<evidence type="ECO:0000313" key="2">
    <source>
        <dbReference type="EMBL" id="PKQ44508.1"/>
    </source>
</evidence>
<keyword evidence="1" id="KW-1133">Transmembrane helix</keyword>